<keyword evidence="2" id="KW-1185">Reference proteome</keyword>
<reference evidence="1 2" key="1">
    <citation type="journal article" date="2019" name="Commun. Biol.">
        <title>The bagworm genome reveals a unique fibroin gene that provides high tensile strength.</title>
        <authorList>
            <person name="Kono N."/>
            <person name="Nakamura H."/>
            <person name="Ohtoshi R."/>
            <person name="Tomita M."/>
            <person name="Numata K."/>
            <person name="Arakawa K."/>
        </authorList>
    </citation>
    <scope>NUCLEOTIDE SEQUENCE [LARGE SCALE GENOMIC DNA]</scope>
</reference>
<protein>
    <submittedName>
        <fullName evidence="1">Uncharacterized protein</fullName>
    </submittedName>
</protein>
<evidence type="ECO:0000313" key="1">
    <source>
        <dbReference type="EMBL" id="GBP72760.1"/>
    </source>
</evidence>
<accession>A0A4C1YCI1</accession>
<name>A0A4C1YCI1_EUMVA</name>
<proteinExistence type="predicted"/>
<evidence type="ECO:0000313" key="2">
    <source>
        <dbReference type="Proteomes" id="UP000299102"/>
    </source>
</evidence>
<gene>
    <name evidence="1" type="ORF">EVAR_75380_1</name>
</gene>
<dbReference type="AlphaFoldDB" id="A0A4C1YCI1"/>
<dbReference type="EMBL" id="BGZK01001155">
    <property type="protein sequence ID" value="GBP72760.1"/>
    <property type="molecule type" value="Genomic_DNA"/>
</dbReference>
<comment type="caution">
    <text evidence="1">The sequence shown here is derived from an EMBL/GenBank/DDBJ whole genome shotgun (WGS) entry which is preliminary data.</text>
</comment>
<dbReference type="Proteomes" id="UP000299102">
    <property type="component" value="Unassembled WGS sequence"/>
</dbReference>
<sequence length="125" mass="14514">MTRPAKRHTRNGFDSRSYGYRWRSAARPHSGWLPAAAARRGDGRPTSIKQETQMIEFAFISLRHIRRERGRPGALQSVDVLVTITYSVRRETFMNSVLCRVRGRSPVVKLFTYCFLDPRIDRFAI</sequence>
<organism evidence="1 2">
    <name type="scientific">Eumeta variegata</name>
    <name type="common">Bagworm moth</name>
    <name type="synonym">Eumeta japonica</name>
    <dbReference type="NCBI Taxonomy" id="151549"/>
    <lineage>
        <taxon>Eukaryota</taxon>
        <taxon>Metazoa</taxon>
        <taxon>Ecdysozoa</taxon>
        <taxon>Arthropoda</taxon>
        <taxon>Hexapoda</taxon>
        <taxon>Insecta</taxon>
        <taxon>Pterygota</taxon>
        <taxon>Neoptera</taxon>
        <taxon>Endopterygota</taxon>
        <taxon>Lepidoptera</taxon>
        <taxon>Glossata</taxon>
        <taxon>Ditrysia</taxon>
        <taxon>Tineoidea</taxon>
        <taxon>Psychidae</taxon>
        <taxon>Oiketicinae</taxon>
        <taxon>Eumeta</taxon>
    </lineage>
</organism>